<dbReference type="EMBL" id="CAJNOV010004360">
    <property type="protein sequence ID" value="CAF1173507.1"/>
    <property type="molecule type" value="Genomic_DNA"/>
</dbReference>
<dbReference type="EMBL" id="CAJNOW010001562">
    <property type="protein sequence ID" value="CAF1320813.1"/>
    <property type="molecule type" value="Genomic_DNA"/>
</dbReference>
<name>A0A815F3L3_9BILA</name>
<dbReference type="Proteomes" id="UP000676336">
    <property type="component" value="Unassembled WGS sequence"/>
</dbReference>
<dbReference type="Proteomes" id="UP000681967">
    <property type="component" value="Unassembled WGS sequence"/>
</dbReference>
<dbReference type="EMBL" id="CAJNRF010008179">
    <property type="protein sequence ID" value="CAF2099147.1"/>
    <property type="molecule type" value="Genomic_DNA"/>
</dbReference>
<feature type="region of interest" description="Disordered" evidence="1">
    <location>
        <begin position="1"/>
        <end position="22"/>
    </location>
</feature>
<protein>
    <submittedName>
        <fullName evidence="3">Uncharacterized protein</fullName>
    </submittedName>
</protein>
<sequence length="154" mass="16371">MQPSKSKSRTIMSFFSPSSPKKQRLINQELHHSSTSTEASTELVLSQETHLHRLDASTNLHDSATAIHNKSISTSLISNTSSLAQNLLTQSFAIIPIAISSPLIDPPSPLLSTSLLSPIVIPIDVNSASVSPSSQPTSPSVSQTTSSRSVDITL</sequence>
<dbReference type="AlphaFoldDB" id="A0A815F3L3"/>
<evidence type="ECO:0000313" key="2">
    <source>
        <dbReference type="EMBL" id="CAF1173507.1"/>
    </source>
</evidence>
<feature type="region of interest" description="Disordered" evidence="1">
    <location>
        <begin position="128"/>
        <end position="154"/>
    </location>
</feature>
<evidence type="ECO:0000313" key="8">
    <source>
        <dbReference type="EMBL" id="CAF5118925.1"/>
    </source>
</evidence>
<proteinExistence type="predicted"/>
<evidence type="ECO:0000313" key="6">
    <source>
        <dbReference type="EMBL" id="CAF4518388.1"/>
    </source>
</evidence>
<dbReference type="Proteomes" id="UP000663824">
    <property type="component" value="Unassembled WGS sequence"/>
</dbReference>
<gene>
    <name evidence="6" type="ORF">BYL167_LOCUS36791</name>
    <name evidence="2" type="ORF">CJN711_LOCUS10637</name>
    <name evidence="7" type="ORF">GIL414_LOCUS42437</name>
    <name evidence="3" type="ORF">KQP761_LOCUS5730</name>
    <name evidence="4" type="ORF">MBJ925_LOCUS11071</name>
    <name evidence="8" type="ORF">SMN809_LOCUS62426</name>
    <name evidence="5" type="ORF">WKI299_LOCUS19854</name>
</gene>
<dbReference type="Proteomes" id="UP000681720">
    <property type="component" value="Unassembled WGS sequence"/>
</dbReference>
<evidence type="ECO:0000313" key="9">
    <source>
        <dbReference type="Proteomes" id="UP000663834"/>
    </source>
</evidence>
<dbReference type="Proteomes" id="UP000663855">
    <property type="component" value="Unassembled WGS sequence"/>
</dbReference>
<evidence type="ECO:0000313" key="4">
    <source>
        <dbReference type="EMBL" id="CAF2038672.1"/>
    </source>
</evidence>
<organism evidence="3 9">
    <name type="scientific">Rotaria magnacalcarata</name>
    <dbReference type="NCBI Taxonomy" id="392030"/>
    <lineage>
        <taxon>Eukaryota</taxon>
        <taxon>Metazoa</taxon>
        <taxon>Spiralia</taxon>
        <taxon>Gnathifera</taxon>
        <taxon>Rotifera</taxon>
        <taxon>Eurotatoria</taxon>
        <taxon>Bdelloidea</taxon>
        <taxon>Philodinida</taxon>
        <taxon>Philodinidae</taxon>
        <taxon>Rotaria</taxon>
    </lineage>
</organism>
<dbReference type="EMBL" id="CAJNRE010004761">
    <property type="protein sequence ID" value="CAF2038672.1"/>
    <property type="molecule type" value="Genomic_DNA"/>
</dbReference>
<evidence type="ECO:0000313" key="7">
    <source>
        <dbReference type="EMBL" id="CAF4685231.1"/>
    </source>
</evidence>
<dbReference type="Proteomes" id="UP000663834">
    <property type="component" value="Unassembled WGS sequence"/>
</dbReference>
<dbReference type="Proteomes" id="UP000663856">
    <property type="component" value="Unassembled WGS sequence"/>
</dbReference>
<feature type="compositionally biased region" description="Polar residues" evidence="1">
    <location>
        <begin position="1"/>
        <end position="20"/>
    </location>
</feature>
<dbReference type="EMBL" id="CAJOBJ010122959">
    <property type="protein sequence ID" value="CAF4685231.1"/>
    <property type="molecule type" value="Genomic_DNA"/>
</dbReference>
<accession>A0A815F3L3</accession>
<evidence type="ECO:0000313" key="5">
    <source>
        <dbReference type="EMBL" id="CAF2099147.1"/>
    </source>
</evidence>
<evidence type="ECO:0000313" key="3">
    <source>
        <dbReference type="EMBL" id="CAF1320813.1"/>
    </source>
</evidence>
<reference evidence="3" key="1">
    <citation type="submission" date="2021-02" db="EMBL/GenBank/DDBJ databases">
        <authorList>
            <person name="Nowell W R."/>
        </authorList>
    </citation>
    <scope>NUCLEOTIDE SEQUENCE</scope>
</reference>
<evidence type="ECO:0000256" key="1">
    <source>
        <dbReference type="SAM" id="MobiDB-lite"/>
    </source>
</evidence>
<dbReference type="EMBL" id="CAJOBH010081302">
    <property type="protein sequence ID" value="CAF4518388.1"/>
    <property type="molecule type" value="Genomic_DNA"/>
</dbReference>
<dbReference type="EMBL" id="CAJOBI010259271">
    <property type="protein sequence ID" value="CAF5118925.1"/>
    <property type="molecule type" value="Genomic_DNA"/>
</dbReference>
<comment type="caution">
    <text evidence="3">The sequence shown here is derived from an EMBL/GenBank/DDBJ whole genome shotgun (WGS) entry which is preliminary data.</text>
</comment>